<gene>
    <name evidence="3" type="ORF">ENJ96_00125</name>
</gene>
<evidence type="ECO:0000259" key="2">
    <source>
        <dbReference type="Pfam" id="PF09699"/>
    </source>
</evidence>
<comment type="caution">
    <text evidence="3">The sequence shown here is derived from an EMBL/GenBank/DDBJ whole genome shotgun (WGS) entry which is preliminary data.</text>
</comment>
<reference evidence="3" key="1">
    <citation type="journal article" date="2020" name="mSystems">
        <title>Genome- and Community-Level Interaction Insights into Carbon Utilization and Element Cycling Functions of Hydrothermarchaeota in Hydrothermal Sediment.</title>
        <authorList>
            <person name="Zhou Z."/>
            <person name="Liu Y."/>
            <person name="Xu W."/>
            <person name="Pan J."/>
            <person name="Luo Z.H."/>
            <person name="Li M."/>
        </authorList>
    </citation>
    <scope>NUCLEOTIDE SEQUENCE [LARGE SCALE GENOMIC DNA]</scope>
    <source>
        <strain evidence="3">HyVt-533</strain>
    </source>
</reference>
<dbReference type="InterPro" id="IPR036280">
    <property type="entry name" value="Multihaem_cyt_sf"/>
</dbReference>
<protein>
    <recommendedName>
        <fullName evidence="2">Doubled CXXCH motif domain-containing protein</fullName>
    </recommendedName>
</protein>
<dbReference type="AlphaFoldDB" id="A0A7V5NXX0"/>
<feature type="chain" id="PRO_5031226288" description="Doubled CXXCH motif domain-containing protein" evidence="1">
    <location>
        <begin position="20"/>
        <end position="343"/>
    </location>
</feature>
<feature type="domain" description="Doubled CXXCH motif" evidence="2">
    <location>
        <begin position="304"/>
        <end position="342"/>
    </location>
</feature>
<evidence type="ECO:0000256" key="1">
    <source>
        <dbReference type="SAM" id="SignalP"/>
    </source>
</evidence>
<evidence type="ECO:0000313" key="3">
    <source>
        <dbReference type="EMBL" id="HHI96243.1"/>
    </source>
</evidence>
<dbReference type="SUPFAM" id="SSF48695">
    <property type="entry name" value="Multiheme cytochromes"/>
    <property type="match status" value="1"/>
</dbReference>
<organism evidence="3">
    <name type="scientific">Thermodesulfatator atlanticus</name>
    <dbReference type="NCBI Taxonomy" id="501497"/>
    <lineage>
        <taxon>Bacteria</taxon>
        <taxon>Pseudomonadati</taxon>
        <taxon>Thermodesulfobacteriota</taxon>
        <taxon>Thermodesulfobacteria</taxon>
        <taxon>Thermodesulfobacteriales</taxon>
        <taxon>Thermodesulfatatoraceae</taxon>
        <taxon>Thermodesulfatator</taxon>
    </lineage>
</organism>
<dbReference type="Pfam" id="PF09699">
    <property type="entry name" value="Paired_CXXCH_1"/>
    <property type="match status" value="1"/>
</dbReference>
<name>A0A7V5NXX0_9BACT</name>
<sequence length="343" mass="37088">MFGLFILLFLFGLTTSVKAGIVGIPCAQCHTMHYSQGGGILTEWGTTGPYKALVTKDCIGCHTGTNTGANKTPYVLSVDAPAYGETGTESTTNTLAGGNFYWVQTEDSKGHNVEGIAGIDQTWNNIPPGGSDLGQQLTCAGRYGCHGDPNIEGNFESLLGAHHTKDSVIDGSSVGKSYRFLYQVLGYEDDDWEYRPTATEHNQYRGIDRSSDTEKDPSTISALCARCHGDYHQDISSGAWGSPWLRHPTDYDLGNTALGSEYRNYPGNYGSAPGAYSVIAPVASEDVSAPKSTVNFQNDTIVTCISCHRAHGTPYPRLLRWNYFGWPGTTEVNGCHACHTTKD</sequence>
<dbReference type="InterPro" id="IPR010177">
    <property type="entry name" value="Paired_CXXCH_1"/>
</dbReference>
<dbReference type="EMBL" id="DROK01000003">
    <property type="protein sequence ID" value="HHI96243.1"/>
    <property type="molecule type" value="Genomic_DNA"/>
</dbReference>
<accession>A0A7V5NXX0</accession>
<keyword evidence="1" id="KW-0732">Signal</keyword>
<proteinExistence type="predicted"/>
<feature type="signal peptide" evidence="1">
    <location>
        <begin position="1"/>
        <end position="19"/>
    </location>
</feature>
<dbReference type="Proteomes" id="UP000886101">
    <property type="component" value="Unassembled WGS sequence"/>
</dbReference>